<dbReference type="PROSITE" id="PS00297">
    <property type="entry name" value="HSP70_1"/>
    <property type="match status" value="1"/>
</dbReference>
<dbReference type="InterPro" id="IPR029047">
    <property type="entry name" value="HSP70_peptide-bd_sf"/>
</dbReference>
<evidence type="ECO:0000256" key="2">
    <source>
        <dbReference type="ARBA" id="ARBA00022741"/>
    </source>
</evidence>
<dbReference type="FunFam" id="3.30.420.40:FF:000545">
    <property type="entry name" value="Endoplasmic reticulum chaperone BiP"/>
    <property type="match status" value="1"/>
</dbReference>
<keyword evidence="8" id="KW-1185">Reference proteome</keyword>
<dbReference type="EMBL" id="CP036268">
    <property type="protein sequence ID" value="QDT39537.1"/>
    <property type="molecule type" value="Genomic_DNA"/>
</dbReference>
<sequence length="580" mass="63381">MTEFPTPAVGIDLGTTYSTIACLNDHGEPITVPNIDGEFSTPSVLLYENGEVIVGTHALRTAVANPERVIQESKRFMGDDEKQWVIDGRTFTPVDVAAEILGFLLATVEQQTGPVKHAVITVPVMFGDAQRRATIEAAHLAGLEKVDLINEPVAAALCHVLGSEGLWFTELAETQRIFVFDLGGGTLDLSIVQYNPQSVSVIAGAGDLKLGGNDWNRRLIGGLSKEFEREFGSDPKSDLSSLQTLTNEIEAAKRSLTSRNRVPVTIQHGGERKTYEVRREQFERMTAKLVERAEKRTLALLKRKKFGWAHIDTVLTTGGASRMPMIREMLKRLSGTTLNTALSPDLSVAHGACYFAGILLSNNDFARSLISSEQAAENSRQVSARTIAMKQVSGRSLGVLVRDTSGHRLIPHYVIPKDTPLPAEVTFEVATIIPSQKQVRLPVIEEQEDEPDSASQFNPIGRCELIDLPAGLDTGTPLDVTIRYDRNAVVNVTVKERSSGRTGDARLRANHVDDSAPSNPPSSTPTADSISLKNPPPKPRRTRTKPTTTAAPSDRPSITEAGEEEFWQTVARTGSRRRRK</sequence>
<protein>
    <submittedName>
        <fullName evidence="7">Chaperone protein DnaK</fullName>
    </submittedName>
</protein>
<dbReference type="GO" id="GO:0140662">
    <property type="term" value="F:ATP-dependent protein folding chaperone"/>
    <property type="evidence" value="ECO:0007669"/>
    <property type="project" value="InterPro"/>
</dbReference>
<dbReference type="KEGG" id="svp:Pan189_39450"/>
<dbReference type="InterPro" id="IPR013126">
    <property type="entry name" value="Hsp_70_fam"/>
</dbReference>
<dbReference type="GO" id="GO:0005524">
    <property type="term" value="F:ATP binding"/>
    <property type="evidence" value="ECO:0007669"/>
    <property type="project" value="UniProtKB-KW"/>
</dbReference>
<evidence type="ECO:0000256" key="4">
    <source>
        <dbReference type="ARBA" id="ARBA00023186"/>
    </source>
</evidence>
<gene>
    <name evidence="7" type="primary">dnaK_4</name>
    <name evidence="7" type="ORF">Pan189_39450</name>
</gene>
<feature type="region of interest" description="Disordered" evidence="6">
    <location>
        <begin position="495"/>
        <end position="580"/>
    </location>
</feature>
<dbReference type="AlphaFoldDB" id="A0A517R6K6"/>
<keyword evidence="4" id="KW-0143">Chaperone</keyword>
<dbReference type="InterPro" id="IPR018181">
    <property type="entry name" value="Heat_shock_70_CS"/>
</dbReference>
<feature type="compositionally biased region" description="Basic and acidic residues" evidence="6">
    <location>
        <begin position="495"/>
        <end position="514"/>
    </location>
</feature>
<dbReference type="PROSITE" id="PS00329">
    <property type="entry name" value="HSP70_2"/>
    <property type="match status" value="1"/>
</dbReference>
<reference evidence="7 8" key="1">
    <citation type="submission" date="2019-02" db="EMBL/GenBank/DDBJ databases">
        <title>Deep-cultivation of Planctomycetes and their phenomic and genomic characterization uncovers novel biology.</title>
        <authorList>
            <person name="Wiegand S."/>
            <person name="Jogler M."/>
            <person name="Boedeker C."/>
            <person name="Pinto D."/>
            <person name="Vollmers J."/>
            <person name="Rivas-Marin E."/>
            <person name="Kohn T."/>
            <person name="Peeters S.H."/>
            <person name="Heuer A."/>
            <person name="Rast P."/>
            <person name="Oberbeckmann S."/>
            <person name="Bunk B."/>
            <person name="Jeske O."/>
            <person name="Meyerdierks A."/>
            <person name="Storesund J.E."/>
            <person name="Kallscheuer N."/>
            <person name="Luecker S."/>
            <person name="Lage O.M."/>
            <person name="Pohl T."/>
            <person name="Merkel B.J."/>
            <person name="Hornburger P."/>
            <person name="Mueller R.-W."/>
            <person name="Bruemmer F."/>
            <person name="Labrenz M."/>
            <person name="Spormann A.M."/>
            <person name="Op den Camp H."/>
            <person name="Overmann J."/>
            <person name="Amann R."/>
            <person name="Jetten M.S.M."/>
            <person name="Mascher T."/>
            <person name="Medema M.H."/>
            <person name="Devos D.P."/>
            <person name="Kaster A.-K."/>
            <person name="Ovreas L."/>
            <person name="Rohde M."/>
            <person name="Galperin M.Y."/>
            <person name="Jogler C."/>
        </authorList>
    </citation>
    <scope>NUCLEOTIDE SEQUENCE [LARGE SCALE GENOMIC DNA]</scope>
    <source>
        <strain evidence="7 8">Pan189</strain>
    </source>
</reference>
<dbReference type="Proteomes" id="UP000317318">
    <property type="component" value="Chromosome"/>
</dbReference>
<proteinExistence type="inferred from homology"/>
<evidence type="ECO:0000313" key="7">
    <source>
        <dbReference type="EMBL" id="QDT39537.1"/>
    </source>
</evidence>
<evidence type="ECO:0000256" key="1">
    <source>
        <dbReference type="ARBA" id="ARBA00007381"/>
    </source>
</evidence>
<dbReference type="Pfam" id="PF00012">
    <property type="entry name" value="HSP70"/>
    <property type="match status" value="1"/>
</dbReference>
<dbReference type="Gene3D" id="2.60.34.10">
    <property type="entry name" value="Substrate Binding Domain Of DNAk, Chain A, domain 1"/>
    <property type="match status" value="1"/>
</dbReference>
<dbReference type="InterPro" id="IPR043129">
    <property type="entry name" value="ATPase_NBD"/>
</dbReference>
<dbReference type="CDD" id="cd24029">
    <property type="entry name" value="ASKHA_NBD_HSP70_DnaK_HscA_HscC"/>
    <property type="match status" value="1"/>
</dbReference>
<dbReference type="PANTHER" id="PTHR19375">
    <property type="entry name" value="HEAT SHOCK PROTEIN 70KDA"/>
    <property type="match status" value="1"/>
</dbReference>
<accession>A0A517R6K6</accession>
<keyword evidence="2 5" id="KW-0547">Nucleotide-binding</keyword>
<dbReference type="Gene3D" id="3.90.640.10">
    <property type="entry name" value="Actin, Chain A, domain 4"/>
    <property type="match status" value="1"/>
</dbReference>
<evidence type="ECO:0000313" key="8">
    <source>
        <dbReference type="Proteomes" id="UP000317318"/>
    </source>
</evidence>
<dbReference type="Gene3D" id="3.30.420.40">
    <property type="match status" value="2"/>
</dbReference>
<evidence type="ECO:0000256" key="5">
    <source>
        <dbReference type="RuleBase" id="RU003322"/>
    </source>
</evidence>
<dbReference type="OrthoDB" id="9766019at2"/>
<dbReference type="FunFam" id="3.90.640.10:FF:000003">
    <property type="entry name" value="Molecular chaperone DnaK"/>
    <property type="match status" value="1"/>
</dbReference>
<keyword evidence="3 5" id="KW-0067">ATP-binding</keyword>
<evidence type="ECO:0000256" key="6">
    <source>
        <dbReference type="SAM" id="MobiDB-lite"/>
    </source>
</evidence>
<evidence type="ECO:0000256" key="3">
    <source>
        <dbReference type="ARBA" id="ARBA00022840"/>
    </source>
</evidence>
<dbReference type="RefSeq" id="WP_145365669.1">
    <property type="nucleotide sequence ID" value="NZ_CP036268.1"/>
</dbReference>
<name>A0A517R6K6_9PLAN</name>
<dbReference type="SUPFAM" id="SSF100920">
    <property type="entry name" value="Heat shock protein 70kD (HSP70), peptide-binding domain"/>
    <property type="match status" value="1"/>
</dbReference>
<organism evidence="7 8">
    <name type="scientific">Stratiformator vulcanicus</name>
    <dbReference type="NCBI Taxonomy" id="2527980"/>
    <lineage>
        <taxon>Bacteria</taxon>
        <taxon>Pseudomonadati</taxon>
        <taxon>Planctomycetota</taxon>
        <taxon>Planctomycetia</taxon>
        <taxon>Planctomycetales</taxon>
        <taxon>Planctomycetaceae</taxon>
        <taxon>Stratiformator</taxon>
    </lineage>
</organism>
<dbReference type="SUPFAM" id="SSF53067">
    <property type="entry name" value="Actin-like ATPase domain"/>
    <property type="match status" value="2"/>
</dbReference>
<dbReference type="PRINTS" id="PR00301">
    <property type="entry name" value="HEATSHOCK70"/>
</dbReference>
<comment type="similarity">
    <text evidence="1 5">Belongs to the heat shock protein 70 family.</text>
</comment>